<keyword evidence="2" id="KW-0808">Transferase</keyword>
<dbReference type="PANTHER" id="PTHR21310">
    <property type="entry name" value="AMINOGLYCOSIDE PHOSPHOTRANSFERASE-RELATED-RELATED"/>
    <property type="match status" value="1"/>
</dbReference>
<feature type="domain" description="Aminoglycoside phosphotransferase" evidence="1">
    <location>
        <begin position="39"/>
        <end position="268"/>
    </location>
</feature>
<dbReference type="InterPro" id="IPR011009">
    <property type="entry name" value="Kinase-like_dom_sf"/>
</dbReference>
<dbReference type="AlphaFoldDB" id="A0A1H1ZMI0"/>
<dbReference type="InterPro" id="IPR051678">
    <property type="entry name" value="AGP_Transferase"/>
</dbReference>
<gene>
    <name evidence="2" type="ORF">SAMN04489812_5328</name>
</gene>
<evidence type="ECO:0000259" key="1">
    <source>
        <dbReference type="Pfam" id="PF01636"/>
    </source>
</evidence>
<dbReference type="RefSeq" id="WP_091529283.1">
    <property type="nucleotide sequence ID" value="NZ_LT629772.1"/>
</dbReference>
<dbReference type="SUPFAM" id="SSF56112">
    <property type="entry name" value="Protein kinase-like (PK-like)"/>
    <property type="match status" value="1"/>
</dbReference>
<dbReference type="GO" id="GO:0016301">
    <property type="term" value="F:kinase activity"/>
    <property type="evidence" value="ECO:0007669"/>
    <property type="project" value="UniProtKB-KW"/>
</dbReference>
<reference evidence="2 3" key="1">
    <citation type="submission" date="2016-10" db="EMBL/GenBank/DDBJ databases">
        <authorList>
            <person name="de Groot N.N."/>
        </authorList>
    </citation>
    <scope>NUCLEOTIDE SEQUENCE [LARGE SCALE GENOMIC DNA]</scope>
    <source>
        <strain evidence="2 3">DSM 21800</strain>
    </source>
</reference>
<evidence type="ECO:0000313" key="3">
    <source>
        <dbReference type="Proteomes" id="UP000199103"/>
    </source>
</evidence>
<dbReference type="Proteomes" id="UP000199103">
    <property type="component" value="Chromosome I"/>
</dbReference>
<organism evidence="2 3">
    <name type="scientific">Microlunatus soli</name>
    <dbReference type="NCBI Taxonomy" id="630515"/>
    <lineage>
        <taxon>Bacteria</taxon>
        <taxon>Bacillati</taxon>
        <taxon>Actinomycetota</taxon>
        <taxon>Actinomycetes</taxon>
        <taxon>Propionibacteriales</taxon>
        <taxon>Propionibacteriaceae</taxon>
        <taxon>Microlunatus</taxon>
    </lineage>
</organism>
<dbReference type="InterPro" id="IPR002575">
    <property type="entry name" value="Aminoglycoside_PTrfase"/>
</dbReference>
<protein>
    <submittedName>
        <fullName evidence="2">Predicted kinase, aminoglycoside phosphotransferase (APT) family</fullName>
    </submittedName>
</protein>
<evidence type="ECO:0000313" key="2">
    <source>
        <dbReference type="EMBL" id="SDT35015.1"/>
    </source>
</evidence>
<dbReference type="EMBL" id="LT629772">
    <property type="protein sequence ID" value="SDT35015.1"/>
    <property type="molecule type" value="Genomic_DNA"/>
</dbReference>
<dbReference type="OrthoDB" id="3812556at2"/>
<accession>A0A1H1ZMI0</accession>
<dbReference type="Gene3D" id="3.90.1200.10">
    <property type="match status" value="1"/>
</dbReference>
<sequence length="323" mass="35291">MTDSAFLQSLHAQFATPPDRIAGLVHKIIGGEVTSMHRVVNGYDNEVHRVTVDGHAPLFVRIRRNGEGDFSAEAAAMESARGAGVPTPEIVALDRVASDDAERDVMILAAAPGRALEEVADDLSVQDHHAALVDLGRVLARLHEVRMPGAWRPGPDGRWPDPAELRGYFIRDRLAERPELVRAGLSEAEIERTFEALQEDPAPHTEPVLCHGDLNRGHVFVDSRSRVSCLIDWGMWHAGSTAGEFGYVWKTFGDDGLEAVLLGHRAGSPTDPELRRSIAVSLCQTQIGHIAHHVGIGDDQGVRFNVARLRRALAELDRPGRTP</sequence>
<dbReference type="STRING" id="630515.SAMN04489812_5328"/>
<dbReference type="Gene3D" id="3.30.200.20">
    <property type="entry name" value="Phosphorylase Kinase, domain 1"/>
    <property type="match status" value="1"/>
</dbReference>
<name>A0A1H1ZMI0_9ACTN</name>
<dbReference type="Pfam" id="PF01636">
    <property type="entry name" value="APH"/>
    <property type="match status" value="1"/>
</dbReference>
<keyword evidence="2" id="KW-0418">Kinase</keyword>
<proteinExistence type="predicted"/>
<keyword evidence="3" id="KW-1185">Reference proteome</keyword>